<organism evidence="10 11">
    <name type="scientific">Porites lobata</name>
    <dbReference type="NCBI Taxonomy" id="104759"/>
    <lineage>
        <taxon>Eukaryota</taxon>
        <taxon>Metazoa</taxon>
        <taxon>Cnidaria</taxon>
        <taxon>Anthozoa</taxon>
        <taxon>Hexacorallia</taxon>
        <taxon>Scleractinia</taxon>
        <taxon>Fungiina</taxon>
        <taxon>Poritidae</taxon>
        <taxon>Porites</taxon>
    </lineage>
</organism>
<feature type="domain" description="C2" evidence="8">
    <location>
        <begin position="630"/>
        <end position="755"/>
    </location>
</feature>
<sequence>MADRTVQGEYGVTDAKKTEESKETLDAEQDGRALYRANQQQRLLISLLVFTVIAWVIGKYDANIAWILGLLAWIVLWWNNNATKVIDLAAKEAEIDRRRQRALSNAETVEWLNFLINRWFVFSDRSLHSLIKNSLDPILESQKPSYVGSIEVLDFTLGNRTPYLKHVTIYDNPDDQRYIRASELNFNHPPDDLITRGKYQVVIHLDVGLTSPEARFIIRMRLGNKGFLGTCTDVAVEDFQISGKLQLVLLFNQNVSFPHLASVSICFTEEPDVSFNIRLLKAVQLMEFPLLRQWITQIVNEYLKFALVDPGHVTIPFCDDPDVVGRGAAYACGVLTLTINGGSHGKLTDDPYWCSVKIAGQKRFTREVIGDTAWTENISLLVYHLYADKLVIKLKGRRKLGTKYTIAEHVLQLSTLCLESNPHQDHALEKSFRPATLTLQMEYTPLPVIDVNHSIPHEEFSRNYASRLRNLYPNEVSGVLLVCAHSGHNLVPMDKHGLSDPYCVIYENSRQAKRGETVKGTLSPVWDTMVEILVADYTQTTLSFVVLDKDTNAIKMIKDDRDDFMGSCNLSLTQDSPVLFKKNLDLMYKVKGSGMMKAGKLCVSAIFRPVPSVVKSETREKGQGLPEGQSPGPRDVKTEAQTLEALLRAERGSIEVNIYQGRGLVAKDVNGKSDPFVTVKQGSEGREKFRTRTIDNTLEPVWNESTVVAMPDTNGLLLLEVWDKDPLSQERMGQLAFTTEKLKDLGMAPYEKHWYRLRGVKSGELQVAFKYTPPEAADEYTNNTGNPVIRKPRAKSSVASSDSLSSNGSLPFSVTQSTSSPSTPEKPQKEEKSGVTWGGLVQSIKRKEERRTKMNEDGTAVSPSASPRVEKKDTYQLKDWPSKSGRLKSAVVETVRSLRRDKVSAGASWNESNPDADRVAEMKSDTETRKPKSARLLRKKFSFMKDRRPRSRSESNIPEISSSHDDMNQNHNPKELIRRSSENLTGSTSLNRQRSSENNSYSLPNSPATAVVARSYSTRLVRRNNSRSTVSCSSTSRGSSPTHSAQEKCPTCDFDVLILTECPSSTVPDENNTTISTQERLIN</sequence>
<dbReference type="InterPro" id="IPR031468">
    <property type="entry name" value="SMP_LBD"/>
</dbReference>
<keyword evidence="4" id="KW-0446">Lipid-binding</keyword>
<feature type="compositionally biased region" description="Basic and acidic residues" evidence="6">
    <location>
        <begin position="14"/>
        <end position="24"/>
    </location>
</feature>
<feature type="region of interest" description="Disordered" evidence="6">
    <location>
        <begin position="776"/>
        <end position="888"/>
    </location>
</feature>
<keyword evidence="5 7" id="KW-0472">Membrane</keyword>
<dbReference type="EMBL" id="CALNXK010000045">
    <property type="protein sequence ID" value="CAH3128730.1"/>
    <property type="molecule type" value="Genomic_DNA"/>
</dbReference>
<dbReference type="PANTHER" id="PTHR46980">
    <property type="entry name" value="TRICALBIN-1-RELATED"/>
    <property type="match status" value="1"/>
</dbReference>
<evidence type="ECO:0000256" key="3">
    <source>
        <dbReference type="ARBA" id="ARBA00023055"/>
    </source>
</evidence>
<evidence type="ECO:0000256" key="6">
    <source>
        <dbReference type="SAM" id="MobiDB-lite"/>
    </source>
</evidence>
<feature type="compositionally biased region" description="Low complexity" evidence="6">
    <location>
        <begin position="1026"/>
        <end position="1044"/>
    </location>
</feature>
<keyword evidence="2" id="KW-0813">Transport</keyword>
<reference evidence="10 11" key="1">
    <citation type="submission" date="2022-05" db="EMBL/GenBank/DDBJ databases">
        <authorList>
            <consortium name="Genoscope - CEA"/>
            <person name="William W."/>
        </authorList>
    </citation>
    <scope>NUCLEOTIDE SEQUENCE [LARGE SCALE GENOMIC DNA]</scope>
</reference>
<feature type="domain" description="C2" evidence="8">
    <location>
        <begin position="462"/>
        <end position="588"/>
    </location>
</feature>
<proteinExistence type="predicted"/>
<feature type="region of interest" description="Disordered" evidence="6">
    <location>
        <begin position="901"/>
        <end position="1048"/>
    </location>
</feature>
<comment type="caution">
    <text evidence="10">The sequence shown here is derived from an EMBL/GenBank/DDBJ whole genome shotgun (WGS) entry which is preliminary data.</text>
</comment>
<dbReference type="SUPFAM" id="SSF49562">
    <property type="entry name" value="C2 domain (Calcium/lipid-binding domain, CaLB)"/>
    <property type="match status" value="2"/>
</dbReference>
<evidence type="ECO:0000256" key="1">
    <source>
        <dbReference type="ARBA" id="ARBA00004370"/>
    </source>
</evidence>
<dbReference type="Proteomes" id="UP001159405">
    <property type="component" value="Unassembled WGS sequence"/>
</dbReference>
<evidence type="ECO:0000259" key="9">
    <source>
        <dbReference type="PROSITE" id="PS51847"/>
    </source>
</evidence>
<dbReference type="InterPro" id="IPR000008">
    <property type="entry name" value="C2_dom"/>
</dbReference>
<keyword evidence="7" id="KW-0812">Transmembrane</keyword>
<dbReference type="InterPro" id="IPR052455">
    <property type="entry name" value="Tricalbin_domain"/>
</dbReference>
<dbReference type="PROSITE" id="PS50004">
    <property type="entry name" value="C2"/>
    <property type="match status" value="2"/>
</dbReference>
<comment type="subcellular location">
    <subcellularLocation>
        <location evidence="1">Membrane</location>
    </subcellularLocation>
</comment>
<evidence type="ECO:0000256" key="4">
    <source>
        <dbReference type="ARBA" id="ARBA00023121"/>
    </source>
</evidence>
<keyword evidence="7" id="KW-1133">Transmembrane helix</keyword>
<evidence type="ECO:0000256" key="5">
    <source>
        <dbReference type="ARBA" id="ARBA00023136"/>
    </source>
</evidence>
<dbReference type="PROSITE" id="PS51847">
    <property type="entry name" value="SMP"/>
    <property type="match status" value="1"/>
</dbReference>
<keyword evidence="3" id="KW-0445">Lipid transport</keyword>
<feature type="compositionally biased region" description="Basic and acidic residues" evidence="6">
    <location>
        <begin position="962"/>
        <end position="981"/>
    </location>
</feature>
<protein>
    <submittedName>
        <fullName evidence="10">Uncharacterized protein</fullName>
    </submittedName>
</protein>
<feature type="transmembrane region" description="Helical" evidence="7">
    <location>
        <begin position="42"/>
        <end position="58"/>
    </location>
</feature>
<feature type="compositionally biased region" description="Low complexity" evidence="6">
    <location>
        <begin position="796"/>
        <end position="825"/>
    </location>
</feature>
<dbReference type="CDD" id="cd21669">
    <property type="entry name" value="SMP_SF"/>
    <property type="match status" value="1"/>
</dbReference>
<gene>
    <name evidence="10" type="ORF">PLOB_00033741</name>
</gene>
<feature type="compositionally biased region" description="Basic and acidic residues" evidence="6">
    <location>
        <begin position="915"/>
        <end position="930"/>
    </location>
</feature>
<name>A0ABN8P489_9CNID</name>
<dbReference type="Pfam" id="PF00168">
    <property type="entry name" value="C2"/>
    <property type="match status" value="3"/>
</dbReference>
<accession>A0ABN8P489</accession>
<evidence type="ECO:0000313" key="11">
    <source>
        <dbReference type="Proteomes" id="UP001159405"/>
    </source>
</evidence>
<evidence type="ECO:0000313" key="10">
    <source>
        <dbReference type="EMBL" id="CAH3128730.1"/>
    </source>
</evidence>
<evidence type="ECO:0000256" key="7">
    <source>
        <dbReference type="SAM" id="Phobius"/>
    </source>
</evidence>
<feature type="region of interest" description="Disordered" evidence="6">
    <location>
        <begin position="616"/>
        <end position="636"/>
    </location>
</feature>
<keyword evidence="11" id="KW-1185">Reference proteome</keyword>
<dbReference type="Gene3D" id="2.60.40.150">
    <property type="entry name" value="C2 domain"/>
    <property type="match status" value="2"/>
</dbReference>
<dbReference type="PANTHER" id="PTHR46980:SF2">
    <property type="entry name" value="TRICALBIN-1-RELATED"/>
    <property type="match status" value="1"/>
</dbReference>
<dbReference type="SMART" id="SM00239">
    <property type="entry name" value="C2"/>
    <property type="match status" value="2"/>
</dbReference>
<feature type="compositionally biased region" description="Polar residues" evidence="6">
    <location>
        <begin position="982"/>
        <end position="1008"/>
    </location>
</feature>
<feature type="domain" description="SMP-LTD" evidence="9">
    <location>
        <begin position="105"/>
        <end position="318"/>
    </location>
</feature>
<feature type="compositionally biased region" description="Basic and acidic residues" evidence="6">
    <location>
        <begin position="845"/>
        <end position="856"/>
    </location>
</feature>
<dbReference type="InterPro" id="IPR035892">
    <property type="entry name" value="C2_domain_sf"/>
</dbReference>
<evidence type="ECO:0000256" key="2">
    <source>
        <dbReference type="ARBA" id="ARBA00022448"/>
    </source>
</evidence>
<evidence type="ECO:0000259" key="8">
    <source>
        <dbReference type="PROSITE" id="PS50004"/>
    </source>
</evidence>
<dbReference type="CDD" id="cd00030">
    <property type="entry name" value="C2"/>
    <property type="match status" value="2"/>
</dbReference>
<feature type="region of interest" description="Disordered" evidence="6">
    <location>
        <begin position="1"/>
        <end position="24"/>
    </location>
</feature>
<feature type="compositionally biased region" description="Basic residues" evidence="6">
    <location>
        <begin position="931"/>
        <end position="950"/>
    </location>
</feature>